<dbReference type="AlphaFoldDB" id="A0A1G7H319"/>
<dbReference type="EMBL" id="FNAP01000017">
    <property type="protein sequence ID" value="SDE94796.1"/>
    <property type="molecule type" value="Genomic_DNA"/>
</dbReference>
<name>A0A1G7H319_9PROT</name>
<proteinExistence type="predicted"/>
<organism evidence="1 2">
    <name type="scientific">Rhodospira trueperi</name>
    <dbReference type="NCBI Taxonomy" id="69960"/>
    <lineage>
        <taxon>Bacteria</taxon>
        <taxon>Pseudomonadati</taxon>
        <taxon>Pseudomonadota</taxon>
        <taxon>Alphaproteobacteria</taxon>
        <taxon>Rhodospirillales</taxon>
        <taxon>Rhodospirillaceae</taxon>
        <taxon>Rhodospira</taxon>
    </lineage>
</organism>
<gene>
    <name evidence="1" type="ORF">SAMN05421720_11740</name>
</gene>
<dbReference type="Proteomes" id="UP000199412">
    <property type="component" value="Unassembled WGS sequence"/>
</dbReference>
<keyword evidence="2" id="KW-1185">Reference proteome</keyword>
<sequence>MRVARIANENDTRVAFETHDSIRAFLDAHAERRSKPTPKTPPFTQADAEYAQKLHAMAERGTEQEAEVAKRKLEIGTPYQIRGRSKPLLIRSSGDISPVATFSSPIT</sequence>
<dbReference type="STRING" id="69960.SAMN05421720_11740"/>
<evidence type="ECO:0000313" key="2">
    <source>
        <dbReference type="Proteomes" id="UP000199412"/>
    </source>
</evidence>
<reference evidence="1 2" key="1">
    <citation type="submission" date="2016-10" db="EMBL/GenBank/DDBJ databases">
        <authorList>
            <person name="de Groot N.N."/>
        </authorList>
    </citation>
    <scope>NUCLEOTIDE SEQUENCE [LARGE SCALE GENOMIC DNA]</scope>
    <source>
        <strain evidence="1 2">ATCC 700224</strain>
    </source>
</reference>
<evidence type="ECO:0000313" key="1">
    <source>
        <dbReference type="EMBL" id="SDE94796.1"/>
    </source>
</evidence>
<protein>
    <submittedName>
        <fullName evidence="1">Uncharacterized protein</fullName>
    </submittedName>
</protein>
<accession>A0A1G7H319</accession>